<protein>
    <submittedName>
        <fullName evidence="1">Uncharacterized protein</fullName>
    </submittedName>
</protein>
<keyword evidence="2" id="KW-1185">Reference proteome</keyword>
<dbReference type="AlphaFoldDB" id="A0A1C5ASH8"/>
<proteinExistence type="predicted"/>
<reference evidence="2" key="1">
    <citation type="submission" date="2016-06" db="EMBL/GenBank/DDBJ databases">
        <authorList>
            <person name="Varghese N."/>
            <person name="Submissions Spin"/>
        </authorList>
    </citation>
    <scope>NUCLEOTIDE SEQUENCE [LARGE SCALE GENOMIC DNA]</scope>
    <source>
        <strain evidence="2">DSM 44100</strain>
    </source>
</reference>
<evidence type="ECO:0000313" key="1">
    <source>
        <dbReference type="EMBL" id="SCF48169.1"/>
    </source>
</evidence>
<gene>
    <name evidence="1" type="ORF">GA0070216_12570</name>
</gene>
<organism evidence="1 2">
    <name type="scientific">Micromonospora matsumotoense</name>
    <dbReference type="NCBI Taxonomy" id="121616"/>
    <lineage>
        <taxon>Bacteria</taxon>
        <taxon>Bacillati</taxon>
        <taxon>Actinomycetota</taxon>
        <taxon>Actinomycetes</taxon>
        <taxon>Micromonosporales</taxon>
        <taxon>Micromonosporaceae</taxon>
        <taxon>Micromonospora</taxon>
    </lineage>
</organism>
<name>A0A1C5ASH8_9ACTN</name>
<dbReference type="RefSeq" id="WP_176739215.1">
    <property type="nucleotide sequence ID" value="NZ_CP192025.1"/>
</dbReference>
<evidence type="ECO:0000313" key="2">
    <source>
        <dbReference type="Proteomes" id="UP000198797"/>
    </source>
</evidence>
<sequence>MRGHREVPYLVELSWRCLDHHRNARCEKCTGTGFCPAVEAARTRIRTWRRYRTVFGRR</sequence>
<accession>A0A1C5ASH8</accession>
<dbReference type="Proteomes" id="UP000198797">
    <property type="component" value="Unassembled WGS sequence"/>
</dbReference>
<dbReference type="EMBL" id="FMCU01000025">
    <property type="protein sequence ID" value="SCF48169.1"/>
    <property type="molecule type" value="Genomic_DNA"/>
</dbReference>